<evidence type="ECO:0000313" key="1">
    <source>
        <dbReference type="EMBL" id="BAS96687.1"/>
    </source>
</evidence>
<dbReference type="AlphaFoldDB" id="A0A0P0WTN9"/>
<dbReference type="EMBL" id="AP014962">
    <property type="protein sequence ID" value="BAS96687.1"/>
    <property type="molecule type" value="Genomic_DNA"/>
</dbReference>
<sequence length="76" mass="8846">MVSTSRAGAFSTAWTRNSAWPFRPLNPVMYMLFRFLYGHFGRLLRTGIPASSRQTHKSTYMDLQNFKERGSLQKRS</sequence>
<reference evidence="1 2" key="2">
    <citation type="journal article" date="2013" name="Plant Cell Physiol.">
        <title>Rice Annotation Project Database (RAP-DB): an integrative and interactive database for rice genomics.</title>
        <authorList>
            <person name="Sakai H."/>
            <person name="Lee S.S."/>
            <person name="Tanaka T."/>
            <person name="Numa H."/>
            <person name="Kim J."/>
            <person name="Kawahara Y."/>
            <person name="Wakimoto H."/>
            <person name="Yang C.C."/>
            <person name="Iwamoto M."/>
            <person name="Abe T."/>
            <person name="Yamada Y."/>
            <person name="Muto A."/>
            <person name="Inokuchi H."/>
            <person name="Ikemura T."/>
            <person name="Matsumoto T."/>
            <person name="Sasaki T."/>
            <person name="Itoh T."/>
        </authorList>
    </citation>
    <scope>NUCLEOTIDE SEQUENCE [LARGE SCALE GENOMIC DNA]</scope>
    <source>
        <strain evidence="2">cv. Nipponbare</strain>
    </source>
</reference>
<organism evidence="1 2">
    <name type="scientific">Oryza sativa subsp. japonica</name>
    <name type="common">Rice</name>
    <dbReference type="NCBI Taxonomy" id="39947"/>
    <lineage>
        <taxon>Eukaryota</taxon>
        <taxon>Viridiplantae</taxon>
        <taxon>Streptophyta</taxon>
        <taxon>Embryophyta</taxon>
        <taxon>Tracheophyta</taxon>
        <taxon>Spermatophyta</taxon>
        <taxon>Magnoliopsida</taxon>
        <taxon>Liliopsida</taxon>
        <taxon>Poales</taxon>
        <taxon>Poaceae</taxon>
        <taxon>BOP clade</taxon>
        <taxon>Oryzoideae</taxon>
        <taxon>Oryzeae</taxon>
        <taxon>Oryzinae</taxon>
        <taxon>Oryza</taxon>
        <taxon>Oryza sativa</taxon>
    </lineage>
</organism>
<reference evidence="1 2" key="3">
    <citation type="journal article" date="2013" name="Rice">
        <title>Improvement of the Oryza sativa Nipponbare reference genome using next generation sequence and optical map data.</title>
        <authorList>
            <person name="Kawahara Y."/>
            <person name="de la Bastide M."/>
            <person name="Hamilton J.P."/>
            <person name="Kanamori H."/>
            <person name="McCombie W.R."/>
            <person name="Ouyang S."/>
            <person name="Schwartz D.C."/>
            <person name="Tanaka T."/>
            <person name="Wu J."/>
            <person name="Zhou S."/>
            <person name="Childs K.L."/>
            <person name="Davidson R.M."/>
            <person name="Lin H."/>
            <person name="Quesada-Ocampo L."/>
            <person name="Vaillancourt B."/>
            <person name="Sakai H."/>
            <person name="Lee S.S."/>
            <person name="Kim J."/>
            <person name="Numa H."/>
            <person name="Itoh T."/>
            <person name="Buell C.R."/>
            <person name="Matsumoto T."/>
        </authorList>
    </citation>
    <scope>NUCLEOTIDE SEQUENCE [LARGE SCALE GENOMIC DNA]</scope>
    <source>
        <strain evidence="2">cv. Nipponbare</strain>
    </source>
</reference>
<protein>
    <submittedName>
        <fullName evidence="1">Os06g0204700 protein</fullName>
    </submittedName>
</protein>
<dbReference type="Proteomes" id="UP000059680">
    <property type="component" value="Chromosome 6"/>
</dbReference>
<dbReference type="PaxDb" id="39947-A0A0P0WTN9"/>
<dbReference type="Gramene" id="Os06t0204700-00">
    <property type="protein sequence ID" value="Os06t0204700-00"/>
    <property type="gene ID" value="Os06g0204700"/>
</dbReference>
<evidence type="ECO:0000313" key="2">
    <source>
        <dbReference type="Proteomes" id="UP000059680"/>
    </source>
</evidence>
<reference evidence="2" key="1">
    <citation type="journal article" date="2005" name="Nature">
        <title>The map-based sequence of the rice genome.</title>
        <authorList>
            <consortium name="International rice genome sequencing project (IRGSP)"/>
            <person name="Matsumoto T."/>
            <person name="Wu J."/>
            <person name="Kanamori H."/>
            <person name="Katayose Y."/>
            <person name="Fujisawa M."/>
            <person name="Namiki N."/>
            <person name="Mizuno H."/>
            <person name="Yamamoto K."/>
            <person name="Antonio B.A."/>
            <person name="Baba T."/>
            <person name="Sakata K."/>
            <person name="Nagamura Y."/>
            <person name="Aoki H."/>
            <person name="Arikawa K."/>
            <person name="Arita K."/>
            <person name="Bito T."/>
            <person name="Chiden Y."/>
            <person name="Fujitsuka N."/>
            <person name="Fukunaka R."/>
            <person name="Hamada M."/>
            <person name="Harada C."/>
            <person name="Hayashi A."/>
            <person name="Hijishita S."/>
            <person name="Honda M."/>
            <person name="Hosokawa S."/>
            <person name="Ichikawa Y."/>
            <person name="Idonuma A."/>
            <person name="Iijima M."/>
            <person name="Ikeda M."/>
            <person name="Ikeno M."/>
            <person name="Ito K."/>
            <person name="Ito S."/>
            <person name="Ito T."/>
            <person name="Ito Y."/>
            <person name="Ito Y."/>
            <person name="Iwabuchi A."/>
            <person name="Kamiya K."/>
            <person name="Karasawa W."/>
            <person name="Kurita K."/>
            <person name="Katagiri S."/>
            <person name="Kikuta A."/>
            <person name="Kobayashi H."/>
            <person name="Kobayashi N."/>
            <person name="Machita K."/>
            <person name="Maehara T."/>
            <person name="Masukawa M."/>
            <person name="Mizubayashi T."/>
            <person name="Mukai Y."/>
            <person name="Nagasaki H."/>
            <person name="Nagata Y."/>
            <person name="Naito S."/>
            <person name="Nakashima M."/>
            <person name="Nakama Y."/>
            <person name="Nakamichi Y."/>
            <person name="Nakamura M."/>
            <person name="Meguro A."/>
            <person name="Negishi M."/>
            <person name="Ohta I."/>
            <person name="Ohta T."/>
            <person name="Okamoto M."/>
            <person name="Ono N."/>
            <person name="Saji S."/>
            <person name="Sakaguchi M."/>
            <person name="Sakai K."/>
            <person name="Shibata M."/>
            <person name="Shimokawa T."/>
            <person name="Song J."/>
            <person name="Takazaki Y."/>
            <person name="Terasawa K."/>
            <person name="Tsugane M."/>
            <person name="Tsuji K."/>
            <person name="Ueda S."/>
            <person name="Waki K."/>
            <person name="Yamagata H."/>
            <person name="Yamamoto M."/>
            <person name="Yamamoto S."/>
            <person name="Yamane H."/>
            <person name="Yoshiki S."/>
            <person name="Yoshihara R."/>
            <person name="Yukawa K."/>
            <person name="Zhong H."/>
            <person name="Yano M."/>
            <person name="Yuan Q."/>
            <person name="Ouyang S."/>
            <person name="Liu J."/>
            <person name="Jones K.M."/>
            <person name="Gansberger K."/>
            <person name="Moffat K."/>
            <person name="Hill J."/>
            <person name="Bera J."/>
            <person name="Fadrosh D."/>
            <person name="Jin S."/>
            <person name="Johri S."/>
            <person name="Kim M."/>
            <person name="Overton L."/>
            <person name="Reardon M."/>
            <person name="Tsitrin T."/>
            <person name="Vuong H."/>
            <person name="Weaver B."/>
            <person name="Ciecko A."/>
            <person name="Tallon L."/>
            <person name="Jackson J."/>
            <person name="Pai G."/>
            <person name="Aken S.V."/>
            <person name="Utterback T."/>
            <person name="Reidmuller S."/>
            <person name="Feldblyum T."/>
            <person name="Hsiao J."/>
            <person name="Zismann V."/>
            <person name="Iobst S."/>
            <person name="de Vazeille A.R."/>
            <person name="Buell C.R."/>
            <person name="Ying K."/>
            <person name="Li Y."/>
            <person name="Lu T."/>
            <person name="Huang Y."/>
            <person name="Zhao Q."/>
            <person name="Feng Q."/>
            <person name="Zhang L."/>
            <person name="Zhu J."/>
            <person name="Weng Q."/>
            <person name="Mu J."/>
            <person name="Lu Y."/>
            <person name="Fan D."/>
            <person name="Liu Y."/>
            <person name="Guan J."/>
            <person name="Zhang Y."/>
            <person name="Yu S."/>
            <person name="Liu X."/>
            <person name="Zhang Y."/>
            <person name="Hong G."/>
            <person name="Han B."/>
            <person name="Choisne N."/>
            <person name="Demange N."/>
            <person name="Orjeda G."/>
            <person name="Samain S."/>
            <person name="Cattolico L."/>
            <person name="Pelletier E."/>
            <person name="Couloux A."/>
            <person name="Segurens B."/>
            <person name="Wincker P."/>
            <person name="D'Hont A."/>
            <person name="Scarpelli C."/>
            <person name="Weissenbach J."/>
            <person name="Salanoubat M."/>
            <person name="Quetier F."/>
            <person name="Yu Y."/>
            <person name="Kim H.R."/>
            <person name="Rambo T."/>
            <person name="Currie J."/>
            <person name="Collura K."/>
            <person name="Luo M."/>
            <person name="Yang T."/>
            <person name="Ammiraju J.S.S."/>
            <person name="Engler F."/>
            <person name="Soderlund C."/>
            <person name="Wing R.A."/>
            <person name="Palmer L.E."/>
            <person name="de la Bastide M."/>
            <person name="Spiegel L."/>
            <person name="Nascimento L."/>
            <person name="Zutavern T."/>
            <person name="O'Shaughnessy A."/>
            <person name="Dike S."/>
            <person name="Dedhia N."/>
            <person name="Preston R."/>
            <person name="Balija V."/>
            <person name="McCombie W.R."/>
            <person name="Chow T."/>
            <person name="Chen H."/>
            <person name="Chung M."/>
            <person name="Chen C."/>
            <person name="Shaw J."/>
            <person name="Wu H."/>
            <person name="Hsiao K."/>
            <person name="Chao Y."/>
            <person name="Chu M."/>
            <person name="Cheng C."/>
            <person name="Hour A."/>
            <person name="Lee P."/>
            <person name="Lin S."/>
            <person name="Lin Y."/>
            <person name="Liou J."/>
            <person name="Liu S."/>
            <person name="Hsing Y."/>
            <person name="Raghuvanshi S."/>
            <person name="Mohanty A."/>
            <person name="Bharti A.K."/>
            <person name="Gaur A."/>
            <person name="Gupta V."/>
            <person name="Kumar D."/>
            <person name="Ravi V."/>
            <person name="Vij S."/>
            <person name="Kapur A."/>
            <person name="Khurana P."/>
            <person name="Khurana P."/>
            <person name="Khurana J.P."/>
            <person name="Tyagi A.K."/>
            <person name="Gaikwad K."/>
            <person name="Singh A."/>
            <person name="Dalal V."/>
            <person name="Srivastava S."/>
            <person name="Dixit A."/>
            <person name="Pal A.K."/>
            <person name="Ghazi I.A."/>
            <person name="Yadav M."/>
            <person name="Pandit A."/>
            <person name="Bhargava A."/>
            <person name="Sureshbabu K."/>
            <person name="Batra K."/>
            <person name="Sharma T.R."/>
            <person name="Mohapatra T."/>
            <person name="Singh N.K."/>
            <person name="Messing J."/>
            <person name="Nelson A.B."/>
            <person name="Fuks G."/>
            <person name="Kavchok S."/>
            <person name="Keizer G."/>
            <person name="Linton E."/>
            <person name="Llaca V."/>
            <person name="Song R."/>
            <person name="Tanyolac B."/>
            <person name="Young S."/>
            <person name="Ho-Il K."/>
            <person name="Hahn J.H."/>
            <person name="Sangsakoo G."/>
            <person name="Vanavichit A."/>
            <person name="de Mattos Luiz.A.T."/>
            <person name="Zimmer P.D."/>
            <person name="Malone G."/>
            <person name="Dellagostin O."/>
            <person name="de Oliveira A.C."/>
            <person name="Bevan M."/>
            <person name="Bancroft I."/>
            <person name="Minx P."/>
            <person name="Cordum H."/>
            <person name="Wilson R."/>
            <person name="Cheng Z."/>
            <person name="Jin W."/>
            <person name="Jiang J."/>
            <person name="Leong S.A."/>
            <person name="Iwama H."/>
            <person name="Gojobori T."/>
            <person name="Itoh T."/>
            <person name="Niimura Y."/>
            <person name="Fujii Y."/>
            <person name="Habara T."/>
            <person name="Sakai H."/>
            <person name="Sato Y."/>
            <person name="Wilson G."/>
            <person name="Kumar K."/>
            <person name="McCouch S."/>
            <person name="Juretic N."/>
            <person name="Hoen D."/>
            <person name="Wright S."/>
            <person name="Bruskiewich R."/>
            <person name="Bureau T."/>
            <person name="Miyao A."/>
            <person name="Hirochika H."/>
            <person name="Nishikawa T."/>
            <person name="Kadowaki K."/>
            <person name="Sugiura M."/>
            <person name="Burr B."/>
            <person name="Sasaki T."/>
        </authorList>
    </citation>
    <scope>NUCLEOTIDE SEQUENCE [LARGE SCALE GENOMIC DNA]</scope>
    <source>
        <strain evidence="2">cv. Nipponbare</strain>
    </source>
</reference>
<gene>
    <name evidence="1" type="ordered locus">Os06g0204700</name>
    <name evidence="1" type="ORF">OSNPB_060204700</name>
</gene>
<proteinExistence type="predicted"/>
<keyword evidence="2" id="KW-1185">Reference proteome</keyword>
<dbReference type="InParanoid" id="A0A0P0WTN9"/>
<name>A0A0P0WTN9_ORYSJ</name>
<accession>A0A0P0WTN9</accession>